<reference evidence="2 3" key="1">
    <citation type="journal article" date="2015" name="Proc. Natl. Acad. Sci. U.S.A.">
        <title>The resurrection genome of Boea hygrometrica: A blueprint for survival of dehydration.</title>
        <authorList>
            <person name="Xiao L."/>
            <person name="Yang G."/>
            <person name="Zhang L."/>
            <person name="Yang X."/>
            <person name="Zhao S."/>
            <person name="Ji Z."/>
            <person name="Zhou Q."/>
            <person name="Hu M."/>
            <person name="Wang Y."/>
            <person name="Chen M."/>
            <person name="Xu Y."/>
            <person name="Jin H."/>
            <person name="Xiao X."/>
            <person name="Hu G."/>
            <person name="Bao F."/>
            <person name="Hu Y."/>
            <person name="Wan P."/>
            <person name="Li L."/>
            <person name="Deng X."/>
            <person name="Kuang T."/>
            <person name="Xiang C."/>
            <person name="Zhu J.K."/>
            <person name="Oliver M.J."/>
            <person name="He Y."/>
        </authorList>
    </citation>
    <scope>NUCLEOTIDE SEQUENCE [LARGE SCALE GENOMIC DNA]</scope>
    <source>
        <strain evidence="3">cv. XS01</strain>
    </source>
</reference>
<keyword evidence="1" id="KW-0472">Membrane</keyword>
<protein>
    <submittedName>
        <fullName evidence="2">Uncharacterized protein</fullName>
    </submittedName>
</protein>
<keyword evidence="1" id="KW-0812">Transmembrane</keyword>
<dbReference type="PANTHER" id="PTHR36329">
    <property type="entry name" value="TRANSMEMBRANE PROTEIN"/>
    <property type="match status" value="1"/>
</dbReference>
<feature type="transmembrane region" description="Helical" evidence="1">
    <location>
        <begin position="145"/>
        <end position="164"/>
    </location>
</feature>
<accession>A0A2Z7AW39</accession>
<feature type="transmembrane region" description="Helical" evidence="1">
    <location>
        <begin position="85"/>
        <end position="109"/>
    </location>
</feature>
<dbReference type="Proteomes" id="UP000250235">
    <property type="component" value="Unassembled WGS sequence"/>
</dbReference>
<evidence type="ECO:0000313" key="3">
    <source>
        <dbReference type="Proteomes" id="UP000250235"/>
    </source>
</evidence>
<feature type="transmembrane region" description="Helical" evidence="1">
    <location>
        <begin position="20"/>
        <end position="41"/>
    </location>
</feature>
<keyword evidence="1" id="KW-1133">Transmembrane helix</keyword>
<name>A0A2Z7AW39_9LAMI</name>
<dbReference type="PANTHER" id="PTHR36329:SF1">
    <property type="entry name" value="TRANSMEMBRANE PROTEIN"/>
    <property type="match status" value="1"/>
</dbReference>
<gene>
    <name evidence="2" type="ORF">F511_06000</name>
</gene>
<organism evidence="2 3">
    <name type="scientific">Dorcoceras hygrometricum</name>
    <dbReference type="NCBI Taxonomy" id="472368"/>
    <lineage>
        <taxon>Eukaryota</taxon>
        <taxon>Viridiplantae</taxon>
        <taxon>Streptophyta</taxon>
        <taxon>Embryophyta</taxon>
        <taxon>Tracheophyta</taxon>
        <taxon>Spermatophyta</taxon>
        <taxon>Magnoliopsida</taxon>
        <taxon>eudicotyledons</taxon>
        <taxon>Gunneridae</taxon>
        <taxon>Pentapetalae</taxon>
        <taxon>asterids</taxon>
        <taxon>lamiids</taxon>
        <taxon>Lamiales</taxon>
        <taxon>Gesneriaceae</taxon>
        <taxon>Didymocarpoideae</taxon>
        <taxon>Trichosporeae</taxon>
        <taxon>Loxocarpinae</taxon>
        <taxon>Dorcoceras</taxon>
    </lineage>
</organism>
<proteinExistence type="predicted"/>
<dbReference type="AlphaFoldDB" id="A0A2Z7AW39"/>
<evidence type="ECO:0000313" key="2">
    <source>
        <dbReference type="EMBL" id="KZV26074.1"/>
    </source>
</evidence>
<dbReference type="EMBL" id="KV011788">
    <property type="protein sequence ID" value="KZV26074.1"/>
    <property type="molecule type" value="Genomic_DNA"/>
</dbReference>
<evidence type="ECO:0000256" key="1">
    <source>
        <dbReference type="SAM" id="Phobius"/>
    </source>
</evidence>
<keyword evidence="3" id="KW-1185">Reference proteome</keyword>
<dbReference type="OrthoDB" id="2016402at2759"/>
<sequence length="370" mass="42747">MEDSEISSGSLDGAYKPLPHFYLAFMVIWFFSALFWTFNTYKNRHFQSSTLQWALATVPAIKALQLLLSFLFWYSCLYSNICSLWLSFGVYITGILFQTATFISFSLISHGYRILCCRLSLSERRIVCGLGCVLYLTLVGHRASIPYFSVILFLDYLVIFYVIFHRVSQNLQALREQLNFIECEDVQAMHDAVHMKFVMLKKFQVAMHCVAVLELAIFINTDHSLENYWIRLLVREWAQYFLLTYIGWIFRPQEMASHFSLMPILKSTIETIAPPIYSISLNEQKPQEMDAETFKEFASHEWHIGVPTLSSHKGRSLEDSVIVMIQHPRAYNLPSLSNKGSPVVAPTFIPASFSEYRSNPIQEQCSILLE</sequence>
<feature type="transmembrane region" description="Helical" evidence="1">
    <location>
        <begin position="53"/>
        <end position="73"/>
    </location>
</feature>